<dbReference type="EMBL" id="FYEH01000011">
    <property type="protein sequence ID" value="SNB73883.1"/>
    <property type="molecule type" value="Genomic_DNA"/>
</dbReference>
<name>A0A212RN96_9PROT</name>
<dbReference type="SMART" id="SM00897">
    <property type="entry name" value="FIST"/>
    <property type="match status" value="1"/>
</dbReference>
<keyword evidence="4" id="KW-1185">Reference proteome</keyword>
<gene>
    <name evidence="3" type="ORF">SAMN07250955_11116</name>
</gene>
<sequence length="398" mass="41586">MIRIGYGKHGQVQTAVEQCRKALGPGAPHLLLAFCGGKHAPAEAMAAIRENFGADVPVVGGSAAGAIARTGLGYTGLEIAIAAFDDVETLPSLHVAHGMDSGEFEAGERLGQSIGTAASDGAVVLLFYDSVAAHEPLRLHNASTLLRGINAGLAGKSVRLIGGGTLTNLNLSDGWVFDGTQACKHAAVALVFPPSVVEETRILHGCRPVSTFMKITSIDEAEVFELDGEPALQVIESKLGISVGDGAGEALSLIATLGEKHGDLYAPYDENSYVNRLILRADPNKGSITLFEEDFKLGSTVQIMGRDNALMLDSVRDGVAALNERLPHLDPFLVLYIDCAGRGSVRSGAPVEEAQLVVDGLGGQTPMLGFYSGVEVAPVAGQSRPLDWTGVLTVLAIR</sequence>
<accession>A0A212RN96</accession>
<dbReference type="PANTHER" id="PTHR40252">
    <property type="entry name" value="BLR0328 PROTEIN"/>
    <property type="match status" value="1"/>
</dbReference>
<dbReference type="Proteomes" id="UP000197065">
    <property type="component" value="Unassembled WGS sequence"/>
</dbReference>
<protein>
    <submittedName>
        <fullName evidence="3">Uncharacterized conserved protein, contains FIST_N domain</fullName>
    </submittedName>
</protein>
<evidence type="ECO:0000259" key="1">
    <source>
        <dbReference type="SMART" id="SM00897"/>
    </source>
</evidence>
<dbReference type="Pfam" id="PF08495">
    <property type="entry name" value="FIST"/>
    <property type="match status" value="1"/>
</dbReference>
<dbReference type="AlphaFoldDB" id="A0A212RN96"/>
<proteinExistence type="predicted"/>
<dbReference type="RefSeq" id="WP_165769627.1">
    <property type="nucleotide sequence ID" value="NZ_FYEH01000011.1"/>
</dbReference>
<evidence type="ECO:0000313" key="4">
    <source>
        <dbReference type="Proteomes" id="UP000197065"/>
    </source>
</evidence>
<dbReference type="SMART" id="SM01204">
    <property type="entry name" value="FIST_C"/>
    <property type="match status" value="1"/>
</dbReference>
<dbReference type="Pfam" id="PF10442">
    <property type="entry name" value="FIST_C"/>
    <property type="match status" value="1"/>
</dbReference>
<dbReference type="InterPro" id="IPR013702">
    <property type="entry name" value="FIST_domain_N"/>
</dbReference>
<evidence type="ECO:0000313" key="3">
    <source>
        <dbReference type="EMBL" id="SNB73883.1"/>
    </source>
</evidence>
<evidence type="ECO:0000259" key="2">
    <source>
        <dbReference type="SMART" id="SM01204"/>
    </source>
</evidence>
<reference evidence="3 4" key="1">
    <citation type="submission" date="2017-06" db="EMBL/GenBank/DDBJ databases">
        <authorList>
            <person name="Kim H.J."/>
            <person name="Triplett B.A."/>
        </authorList>
    </citation>
    <scope>NUCLEOTIDE SEQUENCE [LARGE SCALE GENOMIC DNA]</scope>
    <source>
        <strain evidence="3 4">B29T1</strain>
    </source>
</reference>
<feature type="domain" description="FIST" evidence="1">
    <location>
        <begin position="27"/>
        <end position="230"/>
    </location>
</feature>
<dbReference type="InterPro" id="IPR019494">
    <property type="entry name" value="FIST_C"/>
</dbReference>
<organism evidence="3 4">
    <name type="scientific">Arboricoccus pini</name>
    <dbReference type="NCBI Taxonomy" id="1963835"/>
    <lineage>
        <taxon>Bacteria</taxon>
        <taxon>Pseudomonadati</taxon>
        <taxon>Pseudomonadota</taxon>
        <taxon>Alphaproteobacteria</taxon>
        <taxon>Geminicoccales</taxon>
        <taxon>Geminicoccaceae</taxon>
        <taxon>Arboricoccus</taxon>
    </lineage>
</organism>
<feature type="domain" description="FIST C-domain" evidence="2">
    <location>
        <begin position="231"/>
        <end position="379"/>
    </location>
</feature>
<dbReference type="PANTHER" id="PTHR40252:SF2">
    <property type="entry name" value="BLR0328 PROTEIN"/>
    <property type="match status" value="1"/>
</dbReference>